<reference evidence="2 3" key="1">
    <citation type="submission" date="2017-03" db="EMBL/GenBank/DDBJ databases">
        <title>wgs assembly of Dolosigranulum pigrum KPL CDC strains.</title>
        <authorList>
            <person name="Brugger S.D."/>
            <person name="Pettigrew M."/>
            <person name="Kong Y."/>
            <person name="Lemon K.P."/>
        </authorList>
    </citation>
    <scope>NUCLEOTIDE SEQUENCE [LARGE SCALE GENOMIC DNA]</scope>
    <source>
        <strain evidence="2 3">KPL1931_CDC4294-98</strain>
    </source>
</reference>
<name>A0A328KD62_9LACT</name>
<evidence type="ECO:0000313" key="3">
    <source>
        <dbReference type="Proteomes" id="UP000249099"/>
    </source>
</evidence>
<dbReference type="CDD" id="cd02440">
    <property type="entry name" value="AdoMet_MTases"/>
    <property type="match status" value="1"/>
</dbReference>
<keyword evidence="2" id="KW-0489">Methyltransferase</keyword>
<dbReference type="GO" id="GO:0003676">
    <property type="term" value="F:nucleic acid binding"/>
    <property type="evidence" value="ECO:0007669"/>
    <property type="project" value="InterPro"/>
</dbReference>
<gene>
    <name evidence="2" type="ORF">B8A44_00855</name>
</gene>
<dbReference type="InterPro" id="IPR025714">
    <property type="entry name" value="Methyltranfer_dom"/>
</dbReference>
<proteinExistence type="predicted"/>
<dbReference type="GO" id="GO:0032259">
    <property type="term" value="P:methylation"/>
    <property type="evidence" value="ECO:0007669"/>
    <property type="project" value="UniProtKB-KW"/>
</dbReference>
<dbReference type="Gene3D" id="3.40.50.150">
    <property type="entry name" value="Vaccinia Virus protein VP39"/>
    <property type="match status" value="1"/>
</dbReference>
<dbReference type="PROSITE" id="PS00092">
    <property type="entry name" value="N6_MTASE"/>
    <property type="match status" value="1"/>
</dbReference>
<accession>A0A328KD62</accession>
<comment type="caution">
    <text evidence="2">The sequence shown here is derived from an EMBL/GenBank/DDBJ whole genome shotgun (WGS) entry which is preliminary data.</text>
</comment>
<evidence type="ECO:0000259" key="1">
    <source>
        <dbReference type="Pfam" id="PF13847"/>
    </source>
</evidence>
<dbReference type="InterPro" id="IPR050210">
    <property type="entry name" value="tRNA_Adenine-N(6)_MTase"/>
</dbReference>
<sequence>MAETSLVLREDERLDTLGRDDLRIIQSSSVFSYSTDALVLGDFARVPQSARAKVLDLCAGTGAVSLLLSEQTNAQIIGVELQERLADMAQRSITLNQLDNQVQILQGDIANLRADFSHDTIDAIVCNPPYFKVDEAKISPNPHLAIARHELRLDLSTLVREVSRLLKMKGTFFMVYRPERFLELLDELQRHNLVPKRIRFVYPKPHRQATILLVEAIKQGSVAGFAVDSPLYVMDEAGHYTPEMRAIIHG</sequence>
<evidence type="ECO:0000313" key="2">
    <source>
        <dbReference type="EMBL" id="RAN64943.1"/>
    </source>
</evidence>
<dbReference type="AlphaFoldDB" id="A0A328KD62"/>
<protein>
    <submittedName>
        <fullName evidence="2">SAM-dependent methyltransferase</fullName>
    </submittedName>
</protein>
<dbReference type="InterPro" id="IPR029063">
    <property type="entry name" value="SAM-dependent_MTases_sf"/>
</dbReference>
<dbReference type="EMBL" id="NAQV01000003">
    <property type="protein sequence ID" value="RAN64943.1"/>
    <property type="molecule type" value="Genomic_DNA"/>
</dbReference>
<organism evidence="2 3">
    <name type="scientific">Dolosigranulum pigrum</name>
    <dbReference type="NCBI Taxonomy" id="29394"/>
    <lineage>
        <taxon>Bacteria</taxon>
        <taxon>Bacillati</taxon>
        <taxon>Bacillota</taxon>
        <taxon>Bacilli</taxon>
        <taxon>Lactobacillales</taxon>
        <taxon>Carnobacteriaceae</taxon>
        <taxon>Dolosigranulum</taxon>
    </lineage>
</organism>
<feature type="domain" description="Methyltransferase" evidence="1">
    <location>
        <begin position="51"/>
        <end position="176"/>
    </location>
</feature>
<dbReference type="Pfam" id="PF13847">
    <property type="entry name" value="Methyltransf_31"/>
    <property type="match status" value="1"/>
</dbReference>
<dbReference type="PANTHER" id="PTHR47739:SF1">
    <property type="entry name" value="TRNA1(VAL) (ADENINE(37)-N6)-METHYLTRANSFERASE"/>
    <property type="match status" value="1"/>
</dbReference>
<dbReference type="GO" id="GO:0008168">
    <property type="term" value="F:methyltransferase activity"/>
    <property type="evidence" value="ECO:0007669"/>
    <property type="project" value="UniProtKB-KW"/>
</dbReference>
<dbReference type="Proteomes" id="UP000249099">
    <property type="component" value="Unassembled WGS sequence"/>
</dbReference>
<dbReference type="RefSeq" id="WP_111974011.1">
    <property type="nucleotide sequence ID" value="NZ_CP040413.1"/>
</dbReference>
<dbReference type="SUPFAM" id="SSF53335">
    <property type="entry name" value="S-adenosyl-L-methionine-dependent methyltransferases"/>
    <property type="match status" value="1"/>
</dbReference>
<dbReference type="InterPro" id="IPR002052">
    <property type="entry name" value="DNA_methylase_N6_adenine_CS"/>
</dbReference>
<dbReference type="PANTHER" id="PTHR47739">
    <property type="entry name" value="TRNA1(VAL) (ADENINE(37)-N6)-METHYLTRANSFERASE"/>
    <property type="match status" value="1"/>
</dbReference>
<keyword evidence="2" id="KW-0808">Transferase</keyword>